<dbReference type="InterPro" id="IPR009014">
    <property type="entry name" value="Transketo_C/PFOR_II"/>
</dbReference>
<name>A0AAW0CYX3_9AGAR</name>
<accession>A0AAW0CYX3</accession>
<dbReference type="InterPro" id="IPR029061">
    <property type="entry name" value="THDP-binding"/>
</dbReference>
<dbReference type="Pfam" id="PF09364">
    <property type="entry name" value="XFP_N"/>
    <property type="match status" value="1"/>
</dbReference>
<dbReference type="InterPro" id="IPR019789">
    <property type="entry name" value="Xul5P/Fru6P_PKetolase_ThDP_BS"/>
</dbReference>
<dbReference type="InterPro" id="IPR005593">
    <property type="entry name" value="Xul5P/Fru6P_PKetolase"/>
</dbReference>
<dbReference type="EMBL" id="JAYKXP010000026">
    <property type="protein sequence ID" value="KAK7044108.1"/>
    <property type="molecule type" value="Genomic_DNA"/>
</dbReference>
<dbReference type="PROSITE" id="PS60002">
    <property type="entry name" value="PHOSPHOKETOLASE_1"/>
    <property type="match status" value="1"/>
</dbReference>
<evidence type="ECO:0000313" key="7">
    <source>
        <dbReference type="EMBL" id="KAK7044108.1"/>
    </source>
</evidence>
<evidence type="ECO:0000259" key="5">
    <source>
        <dbReference type="Pfam" id="PF09363"/>
    </source>
</evidence>
<dbReference type="Gene3D" id="3.40.50.920">
    <property type="match status" value="1"/>
</dbReference>
<evidence type="ECO:0000313" key="8">
    <source>
        <dbReference type="Proteomes" id="UP001383192"/>
    </source>
</evidence>
<evidence type="ECO:0000259" key="6">
    <source>
        <dbReference type="Pfam" id="PF09364"/>
    </source>
</evidence>
<gene>
    <name evidence="7" type="ORF">VNI00_007825</name>
</gene>
<dbReference type="InterPro" id="IPR018969">
    <property type="entry name" value="Xul5P/Fru6P_PKetolase_C"/>
</dbReference>
<sequence length="809" mass="89569">MPAQLLFQPNPPPDPSQLDDAILNYSVKLDTKNYLSDEELKSVQSFRRAADYIAAAMIFLKQNVLVKSDLTSEDIKPRLLGHWGTCPGLVMIYAHLNRIIRKTGLDALYVVGPGHGAPGILSCLWLEDSLSPFLPSYPRNITGLEHLISGFSVPGGFPSHINAETPGAIHEGGELGYALSVSFGAVMDKPDLVVACVVGDGEAETGPTATAWHAFKYIDPKESGAVLPIVHVNGFKISERTIYGTMDDKEITALFVGYGYQPRIVSDLDNLDNDLAASLEWALKEIKSIQTAARSGNPIIKPRWPVIILRTPKGLSGPKSFHGELIEGSFHAHQVPLPNAKSDKEELVALQEWLRSYKPEELFNDDGTPTDEVLSVVPEVTDKKLGQKPESFRGYAPLDVPEWREWCVEKGTQHSSMKIVGLLLKDVINRNPQTFRIFSPDELVSNKLDATLDITGRNFQWDIASRNQGGRVIEILSEHTCQGMLQGYTLTGRTGLFPSYEAFLGIVHTMMVQYAKFVKMARETPWRKDVPSINYLETSTWTRQEHNGFSHQNPSFIGAVLNLKPTCARVYLPPDANCFLSTVAHCLRAKNYVNLMVGSKQPSPVWLDKEEADRHCIAGASVWKFASVDDGVDPDVVLVGIGVEVTFEVIAAAALLRTLAPDLRVRVVNVTDLMILGVPGSHPHALTREAFETLFTKDKGVHFNYHGYPIELKGLMFGRPGLDMGRVTIEGYNEEGTTTSPFDMMLCNRTSRYHVASAAIRSGALHNPKVAVYAHEVESYLKHQAQKDREYILANGQDLPDTFKTPEFK</sequence>
<feature type="domain" description="Xylulose 5-phosphate/Fructose 6-phosphate phosphoketolase N-terminal" evidence="6">
    <location>
        <begin position="35"/>
        <end position="395"/>
    </location>
</feature>
<evidence type="ECO:0008006" key="9">
    <source>
        <dbReference type="Google" id="ProtNLM"/>
    </source>
</evidence>
<dbReference type="Gene3D" id="3.40.50.970">
    <property type="match status" value="2"/>
</dbReference>
<comment type="caution">
    <text evidence="7">The sequence shown here is derived from an EMBL/GenBank/DDBJ whole genome shotgun (WGS) entry which is preliminary data.</text>
</comment>
<evidence type="ECO:0000256" key="2">
    <source>
        <dbReference type="ARBA" id="ARBA00005623"/>
    </source>
</evidence>
<dbReference type="PANTHER" id="PTHR31273">
    <property type="entry name" value="PHOSPHOKETOLASE-RELATED"/>
    <property type="match status" value="1"/>
</dbReference>
<dbReference type="InterPro" id="IPR019790">
    <property type="entry name" value="Xul5P/Fru6P_PKetolase_CS"/>
</dbReference>
<keyword evidence="8" id="KW-1185">Reference proteome</keyword>
<reference evidence="7 8" key="1">
    <citation type="submission" date="2024-01" db="EMBL/GenBank/DDBJ databases">
        <title>A draft genome for a cacao thread blight-causing isolate of Paramarasmius palmivorus.</title>
        <authorList>
            <person name="Baruah I.K."/>
            <person name="Bukari Y."/>
            <person name="Amoako-Attah I."/>
            <person name="Meinhardt L.W."/>
            <person name="Bailey B.A."/>
            <person name="Cohen S.P."/>
        </authorList>
    </citation>
    <scope>NUCLEOTIDE SEQUENCE [LARGE SCALE GENOMIC DNA]</scope>
    <source>
        <strain evidence="7 8">GH-12</strain>
    </source>
</reference>
<dbReference type="Proteomes" id="UP001383192">
    <property type="component" value="Unassembled WGS sequence"/>
</dbReference>
<evidence type="ECO:0000256" key="1">
    <source>
        <dbReference type="ARBA" id="ARBA00001964"/>
    </source>
</evidence>
<dbReference type="SUPFAM" id="SSF52922">
    <property type="entry name" value="TK C-terminal domain-like"/>
    <property type="match status" value="1"/>
</dbReference>
<dbReference type="AlphaFoldDB" id="A0AAW0CYX3"/>
<keyword evidence="4" id="KW-0456">Lyase</keyword>
<comment type="similarity">
    <text evidence="2">Belongs to the XFP family.</text>
</comment>
<keyword evidence="3" id="KW-0786">Thiamine pyrophosphate</keyword>
<organism evidence="7 8">
    <name type="scientific">Paramarasmius palmivorus</name>
    <dbReference type="NCBI Taxonomy" id="297713"/>
    <lineage>
        <taxon>Eukaryota</taxon>
        <taxon>Fungi</taxon>
        <taxon>Dikarya</taxon>
        <taxon>Basidiomycota</taxon>
        <taxon>Agaricomycotina</taxon>
        <taxon>Agaricomycetes</taxon>
        <taxon>Agaricomycetidae</taxon>
        <taxon>Agaricales</taxon>
        <taxon>Marasmiineae</taxon>
        <taxon>Marasmiaceae</taxon>
        <taxon>Paramarasmius</taxon>
    </lineage>
</organism>
<dbReference type="SUPFAM" id="SSF52518">
    <property type="entry name" value="Thiamin diphosphate-binding fold (THDP-binding)"/>
    <property type="match status" value="2"/>
</dbReference>
<proteinExistence type="inferred from homology"/>
<dbReference type="GO" id="GO:0005975">
    <property type="term" value="P:carbohydrate metabolic process"/>
    <property type="evidence" value="ECO:0007669"/>
    <property type="project" value="InterPro"/>
</dbReference>
<protein>
    <recommendedName>
        <fullName evidence="9">Phosphoketolase</fullName>
    </recommendedName>
</protein>
<evidence type="ECO:0000256" key="3">
    <source>
        <dbReference type="ARBA" id="ARBA00023052"/>
    </source>
</evidence>
<dbReference type="PANTHER" id="PTHR31273:SF1">
    <property type="entry name" value="PHOSPHOKETOLASE-RELATED"/>
    <property type="match status" value="1"/>
</dbReference>
<dbReference type="GO" id="GO:0016832">
    <property type="term" value="F:aldehyde-lyase activity"/>
    <property type="evidence" value="ECO:0007669"/>
    <property type="project" value="InterPro"/>
</dbReference>
<dbReference type="InterPro" id="IPR018970">
    <property type="entry name" value="Xul5P/Fru6P_PKetolase_N"/>
</dbReference>
<feature type="domain" description="Xylulose 5-phosphate/Fructose 6-phosphate phosphoketolase C-terminal" evidence="5">
    <location>
        <begin position="600"/>
        <end position="804"/>
    </location>
</feature>
<comment type="cofactor">
    <cofactor evidence="1">
        <name>thiamine diphosphate</name>
        <dbReference type="ChEBI" id="CHEBI:58937"/>
    </cofactor>
</comment>
<dbReference type="PIRSF" id="PIRSF017245">
    <property type="entry name" value="Phosphoketolase"/>
    <property type="match status" value="1"/>
</dbReference>
<dbReference type="Pfam" id="PF03894">
    <property type="entry name" value="XFP"/>
    <property type="match status" value="1"/>
</dbReference>
<dbReference type="Pfam" id="PF09363">
    <property type="entry name" value="XFP_C"/>
    <property type="match status" value="1"/>
</dbReference>
<dbReference type="PROSITE" id="PS60003">
    <property type="entry name" value="PHOSPHOKETOLASE_2"/>
    <property type="match status" value="1"/>
</dbReference>
<evidence type="ECO:0000256" key="4">
    <source>
        <dbReference type="ARBA" id="ARBA00023239"/>
    </source>
</evidence>